<feature type="transmembrane region" description="Helical" evidence="1">
    <location>
        <begin position="9"/>
        <end position="28"/>
    </location>
</feature>
<keyword evidence="3" id="KW-1185">Reference proteome</keyword>
<evidence type="ECO:0000256" key="1">
    <source>
        <dbReference type="SAM" id="Phobius"/>
    </source>
</evidence>
<name>A0A251SEK0_HELAN</name>
<accession>A0A251SEK0</accession>
<gene>
    <name evidence="2" type="ORF">HannXRQ_Chr14g0431451</name>
</gene>
<reference evidence="3" key="1">
    <citation type="journal article" date="2017" name="Nature">
        <title>The sunflower genome provides insights into oil metabolism, flowering and Asterid evolution.</title>
        <authorList>
            <person name="Badouin H."/>
            <person name="Gouzy J."/>
            <person name="Grassa C.J."/>
            <person name="Murat F."/>
            <person name="Staton S.E."/>
            <person name="Cottret L."/>
            <person name="Lelandais-Briere C."/>
            <person name="Owens G.L."/>
            <person name="Carrere S."/>
            <person name="Mayjonade B."/>
            <person name="Legrand L."/>
            <person name="Gill N."/>
            <person name="Kane N.C."/>
            <person name="Bowers J.E."/>
            <person name="Hubner S."/>
            <person name="Bellec A."/>
            <person name="Berard A."/>
            <person name="Berges H."/>
            <person name="Blanchet N."/>
            <person name="Boniface M.C."/>
            <person name="Brunel D."/>
            <person name="Catrice O."/>
            <person name="Chaidir N."/>
            <person name="Claudel C."/>
            <person name="Donnadieu C."/>
            <person name="Faraut T."/>
            <person name="Fievet G."/>
            <person name="Helmstetter N."/>
            <person name="King M."/>
            <person name="Knapp S.J."/>
            <person name="Lai Z."/>
            <person name="Le Paslier M.C."/>
            <person name="Lippi Y."/>
            <person name="Lorenzon L."/>
            <person name="Mandel J.R."/>
            <person name="Marage G."/>
            <person name="Marchand G."/>
            <person name="Marquand E."/>
            <person name="Bret-Mestries E."/>
            <person name="Morien E."/>
            <person name="Nambeesan S."/>
            <person name="Nguyen T."/>
            <person name="Pegot-Espagnet P."/>
            <person name="Pouilly N."/>
            <person name="Raftis F."/>
            <person name="Sallet E."/>
            <person name="Schiex T."/>
            <person name="Thomas J."/>
            <person name="Vandecasteele C."/>
            <person name="Vares D."/>
            <person name="Vear F."/>
            <person name="Vautrin S."/>
            <person name="Crespi M."/>
            <person name="Mangin B."/>
            <person name="Burke J.M."/>
            <person name="Salse J."/>
            <person name="Munos S."/>
            <person name="Vincourt P."/>
            <person name="Rieseberg L.H."/>
            <person name="Langlade N.B."/>
        </authorList>
    </citation>
    <scope>NUCLEOTIDE SEQUENCE [LARGE SCALE GENOMIC DNA]</scope>
    <source>
        <strain evidence="3">cv. SF193</strain>
    </source>
</reference>
<dbReference type="InParanoid" id="A0A251SEK0"/>
<proteinExistence type="predicted"/>
<evidence type="ECO:0000313" key="3">
    <source>
        <dbReference type="Proteomes" id="UP000215914"/>
    </source>
</evidence>
<keyword evidence="1" id="KW-0472">Membrane</keyword>
<sequence length="72" mass="8175">MEPNSPSRVGWYCLISPNPVSVALFSFLGVKNKQIRYPNLIYRVALNFYMCGPLMALCSSTALSLFRTFYTD</sequence>
<keyword evidence="1" id="KW-1133">Transmembrane helix</keyword>
<evidence type="ECO:0000313" key="2">
    <source>
        <dbReference type="EMBL" id="OTF97153.1"/>
    </source>
</evidence>
<feature type="transmembrane region" description="Helical" evidence="1">
    <location>
        <begin position="40"/>
        <end position="66"/>
    </location>
</feature>
<keyword evidence="1" id="KW-0812">Transmembrane</keyword>
<organism evidence="2 3">
    <name type="scientific">Helianthus annuus</name>
    <name type="common">Common sunflower</name>
    <dbReference type="NCBI Taxonomy" id="4232"/>
    <lineage>
        <taxon>Eukaryota</taxon>
        <taxon>Viridiplantae</taxon>
        <taxon>Streptophyta</taxon>
        <taxon>Embryophyta</taxon>
        <taxon>Tracheophyta</taxon>
        <taxon>Spermatophyta</taxon>
        <taxon>Magnoliopsida</taxon>
        <taxon>eudicotyledons</taxon>
        <taxon>Gunneridae</taxon>
        <taxon>Pentapetalae</taxon>
        <taxon>asterids</taxon>
        <taxon>campanulids</taxon>
        <taxon>Asterales</taxon>
        <taxon>Asteraceae</taxon>
        <taxon>Asteroideae</taxon>
        <taxon>Heliantheae alliance</taxon>
        <taxon>Heliantheae</taxon>
        <taxon>Helianthus</taxon>
    </lineage>
</organism>
<protein>
    <submittedName>
        <fullName evidence="2">Uncharacterized protein</fullName>
    </submittedName>
</protein>
<dbReference type="Proteomes" id="UP000215914">
    <property type="component" value="Chromosome 14"/>
</dbReference>
<dbReference type="AlphaFoldDB" id="A0A251SEK0"/>
<dbReference type="EMBL" id="CM007903">
    <property type="protein sequence ID" value="OTF97153.1"/>
    <property type="molecule type" value="Genomic_DNA"/>
</dbReference>